<keyword evidence="2" id="KW-1185">Reference proteome</keyword>
<evidence type="ECO:0000313" key="2">
    <source>
        <dbReference type="Proteomes" id="UP001165289"/>
    </source>
</evidence>
<gene>
    <name evidence="1" type="ORF">LOD99_10618</name>
</gene>
<organism evidence="1 2">
    <name type="scientific">Oopsacas minuta</name>
    <dbReference type="NCBI Taxonomy" id="111878"/>
    <lineage>
        <taxon>Eukaryota</taxon>
        <taxon>Metazoa</taxon>
        <taxon>Porifera</taxon>
        <taxon>Hexactinellida</taxon>
        <taxon>Hexasterophora</taxon>
        <taxon>Lyssacinosida</taxon>
        <taxon>Leucopsacidae</taxon>
        <taxon>Oopsacas</taxon>
    </lineage>
</organism>
<comment type="caution">
    <text evidence="1">The sequence shown here is derived from an EMBL/GenBank/DDBJ whole genome shotgun (WGS) entry which is preliminary data.</text>
</comment>
<dbReference type="AlphaFoldDB" id="A0AAV7KFZ8"/>
<reference evidence="1 2" key="1">
    <citation type="journal article" date="2023" name="BMC Biol.">
        <title>The compact genome of the sponge Oopsacas minuta (Hexactinellida) is lacking key metazoan core genes.</title>
        <authorList>
            <person name="Santini S."/>
            <person name="Schenkelaars Q."/>
            <person name="Jourda C."/>
            <person name="Duchesne M."/>
            <person name="Belahbib H."/>
            <person name="Rocher C."/>
            <person name="Selva M."/>
            <person name="Riesgo A."/>
            <person name="Vervoort M."/>
            <person name="Leys S.P."/>
            <person name="Kodjabachian L."/>
            <person name="Le Bivic A."/>
            <person name="Borchiellini C."/>
            <person name="Claverie J.M."/>
            <person name="Renard E."/>
        </authorList>
    </citation>
    <scope>NUCLEOTIDE SEQUENCE [LARGE SCALE GENOMIC DNA]</scope>
    <source>
        <strain evidence="1">SPO-2</strain>
    </source>
</reference>
<accession>A0AAV7KFZ8</accession>
<dbReference type="Proteomes" id="UP001165289">
    <property type="component" value="Unassembled WGS sequence"/>
</dbReference>
<protein>
    <submittedName>
        <fullName evidence="1">Uncharacterized protein</fullName>
    </submittedName>
</protein>
<dbReference type="PANTHER" id="PTHR46114:SF1">
    <property type="entry name" value="ZAD DOMAIN-CONTAINING PROTEIN"/>
    <property type="match status" value="1"/>
</dbReference>
<evidence type="ECO:0000313" key="1">
    <source>
        <dbReference type="EMBL" id="KAI6659820.1"/>
    </source>
</evidence>
<sequence>MNGAFLIDSSTRSLKCVLLHNGNKYASIPIGHSTSMKEEYESIKLALEKLKYHVHQWVICVDLKMVNFLLGQQSDYTKYPCSLCLWDSGARNDHWTRKDWPLRKNMVVGEMNIINKPMITNRGKIILPPLHIKLGFMKQFVKALNEDDSCFHYLFSSFPELSIEKFKAGIFDGPQDQKAH</sequence>
<dbReference type="PANTHER" id="PTHR46114">
    <property type="entry name" value="APPLE DOMAIN-CONTAINING PROTEIN"/>
    <property type="match status" value="1"/>
</dbReference>
<proteinExistence type="predicted"/>
<name>A0AAV7KFZ8_9METZ</name>
<dbReference type="EMBL" id="JAKMXF010000047">
    <property type="protein sequence ID" value="KAI6659820.1"/>
    <property type="molecule type" value="Genomic_DNA"/>
</dbReference>